<keyword evidence="2" id="KW-1185">Reference proteome</keyword>
<gene>
    <name evidence="1" type="ORF">HCJ94_17270</name>
</gene>
<reference evidence="1 2" key="1">
    <citation type="submission" date="2020-03" db="EMBL/GenBank/DDBJ databases">
        <title>WGS of actinomycetes isolated from Thailand.</title>
        <authorList>
            <person name="Thawai C."/>
        </authorList>
    </citation>
    <scope>NUCLEOTIDE SEQUENCE [LARGE SCALE GENOMIC DNA]</scope>
    <source>
        <strain evidence="1 2">HSS6-12</strain>
    </source>
</reference>
<name>A0ABX0Z8V5_9ACTN</name>
<accession>A0ABX0Z8V5</accession>
<comment type="caution">
    <text evidence="1">The sequence shown here is derived from an EMBL/GenBank/DDBJ whole genome shotgun (WGS) entry which is preliminary data.</text>
</comment>
<dbReference type="RefSeq" id="WP_168002056.1">
    <property type="nucleotide sequence ID" value="NZ_JAATEO010000018.1"/>
</dbReference>
<organism evidence="1 2">
    <name type="scientific">Micromonospora thermarum</name>
    <dbReference type="NCBI Taxonomy" id="2720024"/>
    <lineage>
        <taxon>Bacteria</taxon>
        <taxon>Bacillati</taxon>
        <taxon>Actinomycetota</taxon>
        <taxon>Actinomycetes</taxon>
        <taxon>Micromonosporales</taxon>
        <taxon>Micromonosporaceae</taxon>
        <taxon>Micromonospora</taxon>
    </lineage>
</organism>
<evidence type="ECO:0008006" key="3">
    <source>
        <dbReference type="Google" id="ProtNLM"/>
    </source>
</evidence>
<evidence type="ECO:0000313" key="2">
    <source>
        <dbReference type="Proteomes" id="UP000783871"/>
    </source>
</evidence>
<dbReference type="Proteomes" id="UP000783871">
    <property type="component" value="Unassembled WGS sequence"/>
</dbReference>
<dbReference type="EMBL" id="JAATEO010000018">
    <property type="protein sequence ID" value="NJP33684.1"/>
    <property type="molecule type" value="Genomic_DNA"/>
</dbReference>
<evidence type="ECO:0000313" key="1">
    <source>
        <dbReference type="EMBL" id="NJP33684.1"/>
    </source>
</evidence>
<protein>
    <recommendedName>
        <fullName evidence="3">Minor tail protein</fullName>
    </recommendedName>
</protein>
<proteinExistence type="predicted"/>
<sequence length="251" mass="25703">MAEILKNVRLYAGGADLTGASNKIDAGAEVEEKDVTTWKSYDAASDKVWKEVQGGTASAKITGSGFWPAGDPLAVDDALFASLGGLSSWSALPKGSAFGDLAWLTNAMEGQYQFLGAQGDIAPWTGSWSSSAPLARGIVAHPPGAARVATGSGTAVQHVAVPAGGELLVALHVLSIAGTAAPTLTVSVESDDAQAMPSPTTRATFTPATALGGQFRRVAGPITDTWYRVTWTISGTNPSFLFLVTLGVVPA</sequence>